<accession>A0A8H6SM04</accession>
<dbReference type="EMBL" id="JACAZE010000013">
    <property type="protein sequence ID" value="KAF7300717.1"/>
    <property type="molecule type" value="Genomic_DNA"/>
</dbReference>
<dbReference type="Proteomes" id="UP000613580">
    <property type="component" value="Unassembled WGS sequence"/>
</dbReference>
<reference evidence="1" key="1">
    <citation type="submission" date="2020-05" db="EMBL/GenBank/DDBJ databases">
        <title>Mycena genomes resolve the evolution of fungal bioluminescence.</title>
        <authorList>
            <person name="Tsai I.J."/>
        </authorList>
    </citation>
    <scope>NUCLEOTIDE SEQUENCE</scope>
    <source>
        <strain evidence="1">110903Hualien_Pintung</strain>
    </source>
</reference>
<keyword evidence="1" id="KW-0378">Hydrolase</keyword>
<evidence type="ECO:0000313" key="2">
    <source>
        <dbReference type="Proteomes" id="UP000613580"/>
    </source>
</evidence>
<dbReference type="AlphaFoldDB" id="A0A8H6SM04"/>
<keyword evidence="2" id="KW-1185">Reference proteome</keyword>
<gene>
    <name evidence="1" type="ORF">HMN09_00957500</name>
</gene>
<dbReference type="OrthoDB" id="3040439at2759"/>
<organism evidence="1 2">
    <name type="scientific">Mycena chlorophos</name>
    <name type="common">Agaric fungus</name>
    <name type="synonym">Agaricus chlorophos</name>
    <dbReference type="NCBI Taxonomy" id="658473"/>
    <lineage>
        <taxon>Eukaryota</taxon>
        <taxon>Fungi</taxon>
        <taxon>Dikarya</taxon>
        <taxon>Basidiomycota</taxon>
        <taxon>Agaricomycotina</taxon>
        <taxon>Agaricomycetes</taxon>
        <taxon>Agaricomycetidae</taxon>
        <taxon>Agaricales</taxon>
        <taxon>Marasmiineae</taxon>
        <taxon>Mycenaceae</taxon>
        <taxon>Mycena</taxon>
    </lineage>
</organism>
<name>A0A8H6SM04_MYCCL</name>
<evidence type="ECO:0000313" key="1">
    <source>
        <dbReference type="EMBL" id="KAF7300717.1"/>
    </source>
</evidence>
<proteinExistence type="predicted"/>
<dbReference type="GO" id="GO:0016787">
    <property type="term" value="F:hydrolase activity"/>
    <property type="evidence" value="ECO:0007669"/>
    <property type="project" value="UniProtKB-KW"/>
</dbReference>
<protein>
    <submittedName>
        <fullName evidence="1">Nudix hydrolase domain-containing protein</fullName>
    </submittedName>
</protein>
<sequence length="379" mass="41820">MSVLLPQELLEAIFDRVDNISTLKAGALAGPRLAEPCQRNIFRKLRVFAESEAWRPSLQAAAAFFSTHQHLCAHVRDLTIHLSTTHSDSAALRYLLGAFRPDRLVISGRSVLWSSLASDVSQGLITCFESPALRRLHLRHLASIPRDVLAVALSVPVVALTYASGVPHEPSPLTTIGAVPQRPRRLILTESDLKEYRFLLEGGLLSGVDQLELELGTQYPETCSSPDKLLLSACAESLTQVVLGLGYLSHPISIPTLPHVRSAVIHVGLDALWIPDPPPFPMTLTNIVRALPALKNLGLHFTISWAKPEDLPWDELCGFPSDVWKGLESVHCRLVHHGRAELQPSLIVQFKREMHKRMPDMQGLIVCDIVKQPANASRI</sequence>
<comment type="caution">
    <text evidence="1">The sequence shown here is derived from an EMBL/GenBank/DDBJ whole genome shotgun (WGS) entry which is preliminary data.</text>
</comment>